<dbReference type="AlphaFoldDB" id="A0A017RXD3"/>
<comment type="caution">
    <text evidence="3">The sequence shown here is derived from an EMBL/GenBank/DDBJ whole genome shotgun (WGS) entry which is preliminary data.</text>
</comment>
<protein>
    <submittedName>
        <fullName evidence="3">Uncharacterized protein</fullName>
    </submittedName>
</protein>
<evidence type="ECO:0000313" key="3">
    <source>
        <dbReference type="EMBL" id="EYE89251.1"/>
    </source>
</evidence>
<feature type="transmembrane region" description="Helical" evidence="2">
    <location>
        <begin position="44"/>
        <end position="62"/>
    </location>
</feature>
<dbReference type="EMBL" id="AZQP01000007">
    <property type="protein sequence ID" value="EYE89251.1"/>
    <property type="molecule type" value="Genomic_DNA"/>
</dbReference>
<dbReference type="OrthoDB" id="9849089at2"/>
<proteinExistence type="predicted"/>
<feature type="transmembrane region" description="Helical" evidence="2">
    <location>
        <begin position="68"/>
        <end position="85"/>
    </location>
</feature>
<accession>A0A017RXD3</accession>
<evidence type="ECO:0000256" key="2">
    <source>
        <dbReference type="SAM" id="Phobius"/>
    </source>
</evidence>
<reference evidence="3 4" key="1">
    <citation type="journal article" date="2014" name="Genome Announc.">
        <title>Draft Genome Sequence of Fervidicella metallireducens Strain AeBT, an Iron-Reducing Thermoanaerobe from the Great Artesian Basin.</title>
        <authorList>
            <person name="Patel B.K."/>
        </authorList>
    </citation>
    <scope>NUCLEOTIDE SEQUENCE [LARGE SCALE GENOMIC DNA]</scope>
    <source>
        <strain evidence="3 4">AeB</strain>
    </source>
</reference>
<feature type="transmembrane region" description="Helical" evidence="2">
    <location>
        <begin position="6"/>
        <end position="32"/>
    </location>
</feature>
<organism evidence="3 4">
    <name type="scientific">Fervidicella metallireducens AeB</name>
    <dbReference type="NCBI Taxonomy" id="1403537"/>
    <lineage>
        <taxon>Bacteria</taxon>
        <taxon>Bacillati</taxon>
        <taxon>Bacillota</taxon>
        <taxon>Clostridia</taxon>
        <taxon>Eubacteriales</taxon>
        <taxon>Clostridiaceae</taxon>
        <taxon>Fervidicella</taxon>
    </lineage>
</organism>
<dbReference type="RefSeq" id="WP_035378260.1">
    <property type="nucleotide sequence ID" value="NZ_AZQP01000007.1"/>
</dbReference>
<gene>
    <name evidence="3" type="ORF">Q428_03715</name>
</gene>
<keyword evidence="2" id="KW-0812">Transmembrane</keyword>
<keyword evidence="2" id="KW-1133">Transmembrane helix</keyword>
<sequence>MMLPKGAPWYVIVLIFTAIAIFSIIIFNFLRVTLLKKYKIKKSVLFILMTFMLFMPLLFQKFYTSNVLIPYVQVIVFSVLMLIYLETAKIDRENKNKPVVGRPKAKPNRAKNDNK</sequence>
<dbReference type="Proteomes" id="UP000019681">
    <property type="component" value="Unassembled WGS sequence"/>
</dbReference>
<feature type="region of interest" description="Disordered" evidence="1">
    <location>
        <begin position="96"/>
        <end position="115"/>
    </location>
</feature>
<name>A0A017RXD3_9CLOT</name>
<keyword evidence="4" id="KW-1185">Reference proteome</keyword>
<evidence type="ECO:0000313" key="4">
    <source>
        <dbReference type="Proteomes" id="UP000019681"/>
    </source>
</evidence>
<keyword evidence="2" id="KW-0472">Membrane</keyword>
<dbReference type="STRING" id="1403537.Q428_03715"/>
<evidence type="ECO:0000256" key="1">
    <source>
        <dbReference type="SAM" id="MobiDB-lite"/>
    </source>
</evidence>